<evidence type="ECO:0000256" key="2">
    <source>
        <dbReference type="ARBA" id="ARBA00022448"/>
    </source>
</evidence>
<protein>
    <submittedName>
        <fullName evidence="7">ABC transporter ATP-binding protein</fullName>
    </submittedName>
</protein>
<dbReference type="PROSITE" id="PS50893">
    <property type="entry name" value="ABC_TRANSPORTER_2"/>
    <property type="match status" value="1"/>
</dbReference>
<dbReference type="PANTHER" id="PTHR42711:SF19">
    <property type="entry name" value="DOXORUBICIN RESISTANCE ATP-BINDING PROTEIN DRRA"/>
    <property type="match status" value="1"/>
</dbReference>
<dbReference type="Pfam" id="PF00005">
    <property type="entry name" value="ABC_tran"/>
    <property type="match status" value="1"/>
</dbReference>
<keyword evidence="5" id="KW-0046">Antibiotic resistance</keyword>
<dbReference type="InterPro" id="IPR050763">
    <property type="entry name" value="ABC_transporter_ATP-binding"/>
</dbReference>
<dbReference type="SUPFAM" id="SSF52540">
    <property type="entry name" value="P-loop containing nucleoside triphosphate hydrolases"/>
    <property type="match status" value="1"/>
</dbReference>
<evidence type="ECO:0000256" key="1">
    <source>
        <dbReference type="ARBA" id="ARBA00004202"/>
    </source>
</evidence>
<reference evidence="7 8" key="1">
    <citation type="submission" date="2019-03" db="EMBL/GenBank/DDBJ databases">
        <title>Draft genome sequences of novel Actinobacteria.</title>
        <authorList>
            <person name="Sahin N."/>
            <person name="Ay H."/>
            <person name="Saygin H."/>
        </authorList>
    </citation>
    <scope>NUCLEOTIDE SEQUENCE [LARGE SCALE GENOMIC DNA]</scope>
    <source>
        <strain evidence="7 8">CH32</strain>
    </source>
</reference>
<dbReference type="EMBL" id="SMKQ01000001">
    <property type="protein sequence ID" value="TDD57243.1"/>
    <property type="molecule type" value="Genomic_DNA"/>
</dbReference>
<keyword evidence="3" id="KW-0547">Nucleotide-binding</keyword>
<dbReference type="SMART" id="SM00382">
    <property type="entry name" value="AAA"/>
    <property type="match status" value="1"/>
</dbReference>
<dbReference type="OrthoDB" id="5116176at2"/>
<dbReference type="GO" id="GO:0005524">
    <property type="term" value="F:ATP binding"/>
    <property type="evidence" value="ECO:0007669"/>
    <property type="project" value="UniProtKB-KW"/>
</dbReference>
<dbReference type="AlphaFoldDB" id="A0A4R4ZFH5"/>
<dbReference type="RefSeq" id="WP_132608013.1">
    <property type="nucleotide sequence ID" value="NZ_SMKQ01000001.1"/>
</dbReference>
<sequence length="251" mass="27097">MPDLSTPAVEVTDLTQRFGSVVAVDDLSLTIPPGMFYGIVGPNGAGKTTTLTAVCGLREPTSGSIRIAGHDLRTDRETALAQLGVMMDGLSLPERLTATEVLRYSAGLRGLDDGWRARARDLLEILGLDAVPRTLIVEYSTGMRKKINLALAMLHRPRVLVLDEPFEAIDPVSAHSIEQVLKQYVEAGGTVVMSSHIMDFVERNCRRVALVAGGRVLVEGPVDEVTAGSTLNERFVELVGADPVRPLEWLA</sequence>
<organism evidence="7 8">
    <name type="scientific">Nonomuraea terrae</name>
    <dbReference type="NCBI Taxonomy" id="2530383"/>
    <lineage>
        <taxon>Bacteria</taxon>
        <taxon>Bacillati</taxon>
        <taxon>Actinomycetota</taxon>
        <taxon>Actinomycetes</taxon>
        <taxon>Streptosporangiales</taxon>
        <taxon>Streptosporangiaceae</taxon>
        <taxon>Nonomuraea</taxon>
    </lineage>
</organism>
<feature type="domain" description="ABC transporter" evidence="6">
    <location>
        <begin position="9"/>
        <end position="238"/>
    </location>
</feature>
<dbReference type="PANTHER" id="PTHR42711">
    <property type="entry name" value="ABC TRANSPORTER ATP-BINDING PROTEIN"/>
    <property type="match status" value="1"/>
</dbReference>
<dbReference type="GO" id="GO:0016887">
    <property type="term" value="F:ATP hydrolysis activity"/>
    <property type="evidence" value="ECO:0007669"/>
    <property type="project" value="InterPro"/>
</dbReference>
<dbReference type="GO" id="GO:0046677">
    <property type="term" value="P:response to antibiotic"/>
    <property type="evidence" value="ECO:0007669"/>
    <property type="project" value="UniProtKB-KW"/>
</dbReference>
<evidence type="ECO:0000313" key="7">
    <source>
        <dbReference type="EMBL" id="TDD57243.1"/>
    </source>
</evidence>
<evidence type="ECO:0000256" key="3">
    <source>
        <dbReference type="ARBA" id="ARBA00022741"/>
    </source>
</evidence>
<keyword evidence="2" id="KW-0813">Transport</keyword>
<dbReference type="Gene3D" id="3.40.50.300">
    <property type="entry name" value="P-loop containing nucleotide triphosphate hydrolases"/>
    <property type="match status" value="1"/>
</dbReference>
<evidence type="ECO:0000313" key="8">
    <source>
        <dbReference type="Proteomes" id="UP000295302"/>
    </source>
</evidence>
<dbReference type="Proteomes" id="UP000295302">
    <property type="component" value="Unassembled WGS sequence"/>
</dbReference>
<proteinExistence type="predicted"/>
<accession>A0A4R4ZFH5</accession>
<dbReference type="InterPro" id="IPR027417">
    <property type="entry name" value="P-loop_NTPase"/>
</dbReference>
<dbReference type="InterPro" id="IPR003593">
    <property type="entry name" value="AAA+_ATPase"/>
</dbReference>
<keyword evidence="8" id="KW-1185">Reference proteome</keyword>
<keyword evidence="4 7" id="KW-0067">ATP-binding</keyword>
<dbReference type="GO" id="GO:0005886">
    <property type="term" value="C:plasma membrane"/>
    <property type="evidence" value="ECO:0007669"/>
    <property type="project" value="UniProtKB-SubCell"/>
</dbReference>
<evidence type="ECO:0000256" key="4">
    <source>
        <dbReference type="ARBA" id="ARBA00022840"/>
    </source>
</evidence>
<name>A0A4R4ZFH5_9ACTN</name>
<evidence type="ECO:0000259" key="6">
    <source>
        <dbReference type="PROSITE" id="PS50893"/>
    </source>
</evidence>
<comment type="caution">
    <text evidence="7">The sequence shown here is derived from an EMBL/GenBank/DDBJ whole genome shotgun (WGS) entry which is preliminary data.</text>
</comment>
<dbReference type="InterPro" id="IPR003439">
    <property type="entry name" value="ABC_transporter-like_ATP-bd"/>
</dbReference>
<evidence type="ECO:0000256" key="5">
    <source>
        <dbReference type="ARBA" id="ARBA00023251"/>
    </source>
</evidence>
<dbReference type="CDD" id="cd03230">
    <property type="entry name" value="ABC_DR_subfamily_A"/>
    <property type="match status" value="1"/>
</dbReference>
<comment type="subcellular location">
    <subcellularLocation>
        <location evidence="1">Cell membrane</location>
        <topology evidence="1">Peripheral membrane protein</topology>
    </subcellularLocation>
</comment>
<gene>
    <name evidence="7" type="ORF">E1286_00525</name>
</gene>